<keyword evidence="2" id="KW-1185">Reference proteome</keyword>
<dbReference type="EMBL" id="JBFOLJ010000005">
    <property type="protein sequence ID" value="KAL2538348.1"/>
    <property type="molecule type" value="Genomic_DNA"/>
</dbReference>
<dbReference type="AlphaFoldDB" id="A0ABD1VM01"/>
<evidence type="ECO:0000313" key="2">
    <source>
        <dbReference type="Proteomes" id="UP001604277"/>
    </source>
</evidence>
<proteinExistence type="predicted"/>
<sequence>MKVENFVPPKTFKIEQPVFKPTIEHSGGSKVEVQLGLPLTGQQEDAASNFWKVVPSVKDTLRHCASKCRLGKVQELQLEDDLKIKISQIEALDISDSLKDQVCIAITKIFDKPEESD</sequence>
<comment type="caution">
    <text evidence="1">The sequence shown here is derived from an EMBL/GenBank/DDBJ whole genome shotgun (WGS) entry which is preliminary data.</text>
</comment>
<protein>
    <submittedName>
        <fullName evidence="1">Uncharacterized protein</fullName>
    </submittedName>
</protein>
<reference evidence="2" key="1">
    <citation type="submission" date="2024-07" db="EMBL/GenBank/DDBJ databases">
        <title>Two chromosome-level genome assemblies of Korean endemic species Abeliophyllum distichum and Forsythia ovata (Oleaceae).</title>
        <authorList>
            <person name="Jang H."/>
        </authorList>
    </citation>
    <scope>NUCLEOTIDE SEQUENCE [LARGE SCALE GENOMIC DNA]</scope>
</reference>
<gene>
    <name evidence="1" type="ORF">Fot_19739</name>
</gene>
<organism evidence="1 2">
    <name type="scientific">Forsythia ovata</name>
    <dbReference type="NCBI Taxonomy" id="205694"/>
    <lineage>
        <taxon>Eukaryota</taxon>
        <taxon>Viridiplantae</taxon>
        <taxon>Streptophyta</taxon>
        <taxon>Embryophyta</taxon>
        <taxon>Tracheophyta</taxon>
        <taxon>Spermatophyta</taxon>
        <taxon>Magnoliopsida</taxon>
        <taxon>eudicotyledons</taxon>
        <taxon>Gunneridae</taxon>
        <taxon>Pentapetalae</taxon>
        <taxon>asterids</taxon>
        <taxon>lamiids</taxon>
        <taxon>Lamiales</taxon>
        <taxon>Oleaceae</taxon>
        <taxon>Forsythieae</taxon>
        <taxon>Forsythia</taxon>
    </lineage>
</organism>
<accession>A0ABD1VM01</accession>
<name>A0ABD1VM01_9LAMI</name>
<evidence type="ECO:0000313" key="1">
    <source>
        <dbReference type="EMBL" id="KAL2538348.1"/>
    </source>
</evidence>
<dbReference type="Proteomes" id="UP001604277">
    <property type="component" value="Unassembled WGS sequence"/>
</dbReference>